<sequence>MNSDKPLLLIGGGGHASVLADILLSQGRDILAVISPDDISARKVFQGIPHITHDDEVKNFSPKSVLLVNGIGMMPRSTFRRLINQHFLDLGYQFETVIANNAFVSNYSEIKPGAQILPGAIVHTGAIIGEHSIINSNVLIEHDCKIGCYNHIAPKATLCGEVRTGKDVYVGANSTVVQGLVLAEQSVVGAGAVLTQVLPARSTCYPARSMIKANRIKGIS</sequence>
<dbReference type="InterPro" id="IPR041561">
    <property type="entry name" value="PglD_N"/>
</dbReference>
<evidence type="ECO:0000256" key="2">
    <source>
        <dbReference type="PIRSR" id="PIRSR620019-1"/>
    </source>
</evidence>
<dbReference type="InterPro" id="IPR011004">
    <property type="entry name" value="Trimer_LpxA-like_sf"/>
</dbReference>
<feature type="domain" description="PglD N-terminal" evidence="4">
    <location>
        <begin position="7"/>
        <end position="72"/>
    </location>
</feature>
<dbReference type="AlphaFoldDB" id="A0A972G6V7"/>
<dbReference type="InterPro" id="IPR020019">
    <property type="entry name" value="AcTrfase_PglD-like"/>
</dbReference>
<dbReference type="InterPro" id="IPR001451">
    <property type="entry name" value="Hexapep"/>
</dbReference>
<dbReference type="Pfam" id="PF17836">
    <property type="entry name" value="PglD_N"/>
    <property type="match status" value="1"/>
</dbReference>
<dbReference type="CDD" id="cd03360">
    <property type="entry name" value="LbH_AT_putative"/>
    <property type="match status" value="1"/>
</dbReference>
<dbReference type="PANTHER" id="PTHR43300:SF7">
    <property type="entry name" value="UDP-N-ACETYLBACILLOSAMINE N-ACETYLTRANSFERASE"/>
    <property type="match status" value="1"/>
</dbReference>
<dbReference type="Gene3D" id="2.160.10.10">
    <property type="entry name" value="Hexapeptide repeat proteins"/>
    <property type="match status" value="1"/>
</dbReference>
<feature type="binding site" evidence="3">
    <location>
        <position position="72"/>
    </location>
    <ligand>
        <name>substrate</name>
    </ligand>
</feature>
<feature type="binding site" evidence="3">
    <location>
        <position position="151"/>
    </location>
    <ligand>
        <name>acetyl-CoA</name>
        <dbReference type="ChEBI" id="CHEBI:57288"/>
    </ligand>
</feature>
<name>A0A972G6V7_9GAMM</name>
<dbReference type="InterPro" id="IPR050179">
    <property type="entry name" value="Trans_hexapeptide_repeat"/>
</dbReference>
<evidence type="ECO:0000313" key="6">
    <source>
        <dbReference type="Proteomes" id="UP000737113"/>
    </source>
</evidence>
<dbReference type="SUPFAM" id="SSF51161">
    <property type="entry name" value="Trimeric LpxA-like enzymes"/>
    <property type="match status" value="1"/>
</dbReference>
<evidence type="ECO:0000259" key="4">
    <source>
        <dbReference type="Pfam" id="PF17836"/>
    </source>
</evidence>
<comment type="similarity">
    <text evidence="1">Belongs to the transferase hexapeptide repeat family.</text>
</comment>
<gene>
    <name evidence="5" type="ORF">HC757_10465</name>
</gene>
<protein>
    <submittedName>
        <fullName evidence="5">Acetyltransferase</fullName>
    </submittedName>
</protein>
<dbReference type="NCBIfam" id="TIGR03570">
    <property type="entry name" value="NeuD_NnaD"/>
    <property type="match status" value="1"/>
</dbReference>
<dbReference type="PANTHER" id="PTHR43300">
    <property type="entry name" value="ACETYLTRANSFERASE"/>
    <property type="match status" value="1"/>
</dbReference>
<dbReference type="Pfam" id="PF00132">
    <property type="entry name" value="Hexapep"/>
    <property type="match status" value="1"/>
</dbReference>
<comment type="caution">
    <text evidence="5">The sequence shown here is derived from an EMBL/GenBank/DDBJ whole genome shotgun (WGS) entry which is preliminary data.</text>
</comment>
<feature type="active site" description="Proton acceptor" evidence="2">
    <location>
        <position position="142"/>
    </location>
</feature>
<feature type="site" description="Increases basicity of active site His" evidence="2">
    <location>
        <position position="143"/>
    </location>
</feature>
<proteinExistence type="inferred from homology"/>
<accession>A0A972G6V7</accession>
<evidence type="ECO:0000256" key="3">
    <source>
        <dbReference type="PIRSR" id="PIRSR620019-2"/>
    </source>
</evidence>
<organism evidence="5 6">
    <name type="scientific">Shewanella salipaludis</name>
    <dbReference type="NCBI Taxonomy" id="2723052"/>
    <lineage>
        <taxon>Bacteria</taxon>
        <taxon>Pseudomonadati</taxon>
        <taxon>Pseudomonadota</taxon>
        <taxon>Gammaproteobacteria</taxon>
        <taxon>Alteromonadales</taxon>
        <taxon>Shewanellaceae</taxon>
        <taxon>Shewanella</taxon>
    </lineage>
</organism>
<dbReference type="Proteomes" id="UP000737113">
    <property type="component" value="Unassembled WGS sequence"/>
</dbReference>
<dbReference type="Gene3D" id="3.40.50.20">
    <property type="match status" value="1"/>
</dbReference>
<evidence type="ECO:0000313" key="5">
    <source>
        <dbReference type="EMBL" id="NMH65595.1"/>
    </source>
</evidence>
<reference evidence="5" key="1">
    <citation type="submission" date="2020-04" db="EMBL/GenBank/DDBJ databases">
        <title>Description of Shewanella salipaludis sp. nov., isolated from a salt marsh.</title>
        <authorList>
            <person name="Park S."/>
            <person name="Yoon J.-H."/>
        </authorList>
    </citation>
    <scope>NUCLEOTIDE SEQUENCE</scope>
    <source>
        <strain evidence="5">SHSM-M6</strain>
    </source>
</reference>
<dbReference type="RefSeq" id="WP_169564288.1">
    <property type="nucleotide sequence ID" value="NZ_JAAXYH010000006.1"/>
</dbReference>
<dbReference type="EMBL" id="JAAXYH010000006">
    <property type="protein sequence ID" value="NMH65595.1"/>
    <property type="molecule type" value="Genomic_DNA"/>
</dbReference>
<keyword evidence="6" id="KW-1185">Reference proteome</keyword>
<evidence type="ECO:0000256" key="1">
    <source>
        <dbReference type="ARBA" id="ARBA00007274"/>
    </source>
</evidence>